<sequence length="98" mass="11812">MKLTKKKAIDISIELWAWLAETGKKKPNWTGWEKYGEMKNRCPLCEYANKDCVNCSYYKRFEHCMERAGIYQRWLYAVKTSTRKKYASLFLEQLKELK</sequence>
<dbReference type="EMBL" id="LAZR01030852">
    <property type="protein sequence ID" value="KKL55401.1"/>
    <property type="molecule type" value="Genomic_DNA"/>
</dbReference>
<comment type="caution">
    <text evidence="1">The sequence shown here is derived from an EMBL/GenBank/DDBJ whole genome shotgun (WGS) entry which is preliminary data.</text>
</comment>
<proteinExistence type="predicted"/>
<accession>A0A0F9DNN0</accession>
<organism evidence="1">
    <name type="scientific">marine sediment metagenome</name>
    <dbReference type="NCBI Taxonomy" id="412755"/>
    <lineage>
        <taxon>unclassified sequences</taxon>
        <taxon>metagenomes</taxon>
        <taxon>ecological metagenomes</taxon>
    </lineage>
</organism>
<dbReference type="AlphaFoldDB" id="A0A0F9DNN0"/>
<reference evidence="1" key="1">
    <citation type="journal article" date="2015" name="Nature">
        <title>Complex archaea that bridge the gap between prokaryotes and eukaryotes.</title>
        <authorList>
            <person name="Spang A."/>
            <person name="Saw J.H."/>
            <person name="Jorgensen S.L."/>
            <person name="Zaremba-Niedzwiedzka K."/>
            <person name="Martijn J."/>
            <person name="Lind A.E."/>
            <person name="van Eijk R."/>
            <person name="Schleper C."/>
            <person name="Guy L."/>
            <person name="Ettema T.J."/>
        </authorList>
    </citation>
    <scope>NUCLEOTIDE SEQUENCE</scope>
</reference>
<name>A0A0F9DNN0_9ZZZZ</name>
<evidence type="ECO:0000313" key="1">
    <source>
        <dbReference type="EMBL" id="KKL55401.1"/>
    </source>
</evidence>
<protein>
    <submittedName>
        <fullName evidence="1">Uncharacterized protein</fullName>
    </submittedName>
</protein>
<gene>
    <name evidence="1" type="ORF">LCGC14_2255790</name>
</gene>